<dbReference type="PANTHER" id="PTHR45138">
    <property type="entry name" value="REGULATORY COMPONENTS OF SENSORY TRANSDUCTION SYSTEM"/>
    <property type="match status" value="1"/>
</dbReference>
<dbReference type="NCBIfam" id="TIGR00254">
    <property type="entry name" value="GGDEF"/>
    <property type="match status" value="1"/>
</dbReference>
<dbReference type="Pfam" id="PF00990">
    <property type="entry name" value="GGDEF"/>
    <property type="match status" value="1"/>
</dbReference>
<feature type="transmembrane region" description="Helical" evidence="3">
    <location>
        <begin position="175"/>
        <end position="194"/>
    </location>
</feature>
<dbReference type="CDD" id="cd01949">
    <property type="entry name" value="GGDEF"/>
    <property type="match status" value="1"/>
</dbReference>
<dbReference type="AlphaFoldDB" id="A0A1L3JAM0"/>
<evidence type="ECO:0000313" key="5">
    <source>
        <dbReference type="EMBL" id="APG62177.1"/>
    </source>
</evidence>
<dbReference type="GO" id="GO:0052621">
    <property type="term" value="F:diguanylate cyclase activity"/>
    <property type="evidence" value="ECO:0007669"/>
    <property type="project" value="UniProtKB-EC"/>
</dbReference>
<dbReference type="GO" id="GO:1902201">
    <property type="term" value="P:negative regulation of bacterial-type flagellum-dependent cell motility"/>
    <property type="evidence" value="ECO:0007669"/>
    <property type="project" value="TreeGrafter"/>
</dbReference>
<feature type="transmembrane region" description="Helical" evidence="3">
    <location>
        <begin position="137"/>
        <end position="155"/>
    </location>
</feature>
<name>A0A1L3JAM0_9SPHN</name>
<dbReference type="STRING" id="1913578.LPB140_04435"/>
<evidence type="ECO:0000259" key="4">
    <source>
        <dbReference type="PROSITE" id="PS50887"/>
    </source>
</evidence>
<feature type="transmembrane region" description="Helical" evidence="3">
    <location>
        <begin position="80"/>
        <end position="98"/>
    </location>
</feature>
<dbReference type="EMBL" id="CP018154">
    <property type="protein sequence ID" value="APG62177.1"/>
    <property type="molecule type" value="Genomic_DNA"/>
</dbReference>
<dbReference type="InterPro" id="IPR000160">
    <property type="entry name" value="GGDEF_dom"/>
</dbReference>
<dbReference type="PANTHER" id="PTHR45138:SF9">
    <property type="entry name" value="DIGUANYLATE CYCLASE DGCM-RELATED"/>
    <property type="match status" value="1"/>
</dbReference>
<dbReference type="InterPro" id="IPR050469">
    <property type="entry name" value="Diguanylate_Cyclase"/>
</dbReference>
<keyword evidence="3" id="KW-1133">Transmembrane helix</keyword>
<keyword evidence="3" id="KW-0472">Membrane</keyword>
<keyword evidence="3" id="KW-0812">Transmembrane</keyword>
<dbReference type="GO" id="GO:0043709">
    <property type="term" value="P:cell adhesion involved in single-species biofilm formation"/>
    <property type="evidence" value="ECO:0007669"/>
    <property type="project" value="TreeGrafter"/>
</dbReference>
<dbReference type="GO" id="GO:0005886">
    <property type="term" value="C:plasma membrane"/>
    <property type="evidence" value="ECO:0007669"/>
    <property type="project" value="TreeGrafter"/>
</dbReference>
<dbReference type="Gene3D" id="3.30.70.270">
    <property type="match status" value="1"/>
</dbReference>
<gene>
    <name evidence="5" type="ORF">LPB140_04435</name>
</gene>
<dbReference type="PROSITE" id="PS50887">
    <property type="entry name" value="GGDEF"/>
    <property type="match status" value="1"/>
</dbReference>
<organism evidence="5 6">
    <name type="scientific">Sphingorhabdus lutea</name>
    <dbReference type="NCBI Taxonomy" id="1913578"/>
    <lineage>
        <taxon>Bacteria</taxon>
        <taxon>Pseudomonadati</taxon>
        <taxon>Pseudomonadota</taxon>
        <taxon>Alphaproteobacteria</taxon>
        <taxon>Sphingomonadales</taxon>
        <taxon>Sphingomonadaceae</taxon>
        <taxon>Sphingorhabdus</taxon>
    </lineage>
</organism>
<evidence type="ECO:0000256" key="3">
    <source>
        <dbReference type="SAM" id="Phobius"/>
    </source>
</evidence>
<comment type="catalytic activity">
    <reaction evidence="2">
        <text>2 GTP = 3',3'-c-di-GMP + 2 diphosphate</text>
        <dbReference type="Rhea" id="RHEA:24898"/>
        <dbReference type="ChEBI" id="CHEBI:33019"/>
        <dbReference type="ChEBI" id="CHEBI:37565"/>
        <dbReference type="ChEBI" id="CHEBI:58805"/>
        <dbReference type="EC" id="2.7.7.65"/>
    </reaction>
</comment>
<accession>A0A1L3JAM0</accession>
<keyword evidence="6" id="KW-1185">Reference proteome</keyword>
<sequence length="383" mass="42516">MLFFSFAGVFAALYAYTRERSALFLSATLLCAVLAVLQETSIGLRHIHSLDLFAIGGLFWFSSVAIALSAASYVKVKLDFKMIGIISIAGGFCVYFASKAAIDAPRLFLIFELCSAAIILSGLRTLRLGNQTFVNRILQSFLCMVTCINLLRVLVVYINMSRMSDAQAHMLHHDLIYFSTAFMAILASNLYLFLMASVKINFQHQLAVTDQLTSLLNRRGMSEFISEQENEYGGEIWEGRAILVIDIDHFKAINDQYGHFVGDRILASIGQILQNVLQMHGKVARTGGEEFMVVLNKNSSPIAEQLAENVRVAIGMLKHDMLGRGQNVTVSIGAAIGQEGEAIKRIVRRADFMMYRAKSQGRNKVIVDRVDFSFSVKGMAHQS</sequence>
<evidence type="ECO:0000313" key="6">
    <source>
        <dbReference type="Proteomes" id="UP000242561"/>
    </source>
</evidence>
<reference evidence="5 6" key="1">
    <citation type="submission" date="2016-11" db="EMBL/GenBank/DDBJ databases">
        <title>Sphingorhabdus sp. LPB0140, isolated from marine environment.</title>
        <authorList>
            <person name="Kim E."/>
            <person name="Yi H."/>
        </authorList>
    </citation>
    <scope>NUCLEOTIDE SEQUENCE [LARGE SCALE GENOMIC DNA]</scope>
    <source>
        <strain evidence="5 6">LPB0140</strain>
    </source>
</reference>
<dbReference type="KEGG" id="sphl:LPB140_04435"/>
<dbReference type="Proteomes" id="UP000242561">
    <property type="component" value="Chromosome"/>
</dbReference>
<dbReference type="EC" id="2.7.7.65" evidence="1"/>
<feature type="domain" description="GGDEF" evidence="4">
    <location>
        <begin position="238"/>
        <end position="370"/>
    </location>
</feature>
<dbReference type="FunFam" id="3.30.70.270:FF:000001">
    <property type="entry name" value="Diguanylate cyclase domain protein"/>
    <property type="match status" value="1"/>
</dbReference>
<feature type="transmembrane region" description="Helical" evidence="3">
    <location>
        <begin position="50"/>
        <end position="74"/>
    </location>
</feature>
<protein>
    <recommendedName>
        <fullName evidence="1">diguanylate cyclase</fullName>
        <ecNumber evidence="1">2.7.7.65</ecNumber>
    </recommendedName>
</protein>
<dbReference type="SMART" id="SM00267">
    <property type="entry name" value="GGDEF"/>
    <property type="match status" value="1"/>
</dbReference>
<feature type="transmembrane region" description="Helical" evidence="3">
    <location>
        <begin position="21"/>
        <end position="38"/>
    </location>
</feature>
<evidence type="ECO:0000256" key="2">
    <source>
        <dbReference type="ARBA" id="ARBA00034247"/>
    </source>
</evidence>
<feature type="transmembrane region" description="Helical" evidence="3">
    <location>
        <begin position="107"/>
        <end position="125"/>
    </location>
</feature>
<dbReference type="InterPro" id="IPR029787">
    <property type="entry name" value="Nucleotide_cyclase"/>
</dbReference>
<evidence type="ECO:0000256" key="1">
    <source>
        <dbReference type="ARBA" id="ARBA00012528"/>
    </source>
</evidence>
<proteinExistence type="predicted"/>
<dbReference type="InterPro" id="IPR043128">
    <property type="entry name" value="Rev_trsase/Diguanyl_cyclase"/>
</dbReference>
<dbReference type="SUPFAM" id="SSF55073">
    <property type="entry name" value="Nucleotide cyclase"/>
    <property type="match status" value="1"/>
</dbReference>